<proteinExistence type="predicted"/>
<dbReference type="RefSeq" id="WP_091077707.1">
    <property type="nucleotide sequence ID" value="NZ_LT629799.1"/>
</dbReference>
<evidence type="ECO:0000313" key="4">
    <source>
        <dbReference type="EMBL" id="SDV02544.1"/>
    </source>
</evidence>
<name>A0A1H2NAY5_9ACTN</name>
<dbReference type="EMBL" id="LT629799">
    <property type="protein sequence ID" value="SDV02544.1"/>
    <property type="molecule type" value="Genomic_DNA"/>
</dbReference>
<feature type="domain" description="HTH merR-type" evidence="3">
    <location>
        <begin position="1"/>
        <end position="70"/>
    </location>
</feature>
<dbReference type="PROSITE" id="PS50937">
    <property type="entry name" value="HTH_MERR_2"/>
    <property type="match status" value="1"/>
</dbReference>
<evidence type="ECO:0000256" key="2">
    <source>
        <dbReference type="SAM" id="MobiDB-lite"/>
    </source>
</evidence>
<keyword evidence="1" id="KW-0238">DNA-binding</keyword>
<dbReference type="InterPro" id="IPR047057">
    <property type="entry name" value="MerR_fam"/>
</dbReference>
<dbReference type="AlphaFoldDB" id="A0A1H2NAY5"/>
<keyword evidence="5" id="KW-1185">Reference proteome</keyword>
<reference evidence="5" key="1">
    <citation type="submission" date="2016-10" db="EMBL/GenBank/DDBJ databases">
        <authorList>
            <person name="Varghese N."/>
            <person name="Submissions S."/>
        </authorList>
    </citation>
    <scope>NUCLEOTIDE SEQUENCE [LARGE SCALE GENOMIC DNA]</scope>
    <source>
        <strain evidence="5">DSM 21743</strain>
    </source>
</reference>
<dbReference type="SMART" id="SM00422">
    <property type="entry name" value="HTH_MERR"/>
    <property type="match status" value="1"/>
</dbReference>
<dbReference type="InterPro" id="IPR009061">
    <property type="entry name" value="DNA-bd_dom_put_sf"/>
</dbReference>
<sequence>MRISELSRQAAVPVATVKYYLREGLLHAGELTSPTQARYDDSHVARLRLVRSLLGPGGLSVARAREVLRAIDDPPESPYALLGVAATAVRHPVEVRPHPEVHALVERWGWPVGEDSCPEHQVLADALEGLRAAGFESPPGVLDRYAAAMDEVAGVELAHVPDESLAAAVRYVVLGVVLNEPVLLAMRRLAEQAAAWRQVAEGDAQEHGPDAAAPADLDRLDT</sequence>
<evidence type="ECO:0000313" key="5">
    <source>
        <dbReference type="Proteomes" id="UP000198825"/>
    </source>
</evidence>
<dbReference type="Gene3D" id="1.10.1660.10">
    <property type="match status" value="1"/>
</dbReference>
<dbReference type="PANTHER" id="PTHR30204:SF98">
    <property type="entry name" value="HTH-TYPE TRANSCRIPTIONAL REGULATOR ADHR"/>
    <property type="match status" value="1"/>
</dbReference>
<feature type="region of interest" description="Disordered" evidence="2">
    <location>
        <begin position="200"/>
        <end position="222"/>
    </location>
</feature>
<dbReference type="STRING" id="546874.SAMN04488544_3654"/>
<dbReference type="Pfam" id="PF13411">
    <property type="entry name" value="MerR_1"/>
    <property type="match status" value="1"/>
</dbReference>
<dbReference type="PANTHER" id="PTHR30204">
    <property type="entry name" value="REDOX-CYCLING DRUG-SENSING TRANSCRIPTIONAL ACTIVATOR SOXR"/>
    <property type="match status" value="1"/>
</dbReference>
<dbReference type="GO" id="GO:0003677">
    <property type="term" value="F:DNA binding"/>
    <property type="evidence" value="ECO:0007669"/>
    <property type="project" value="UniProtKB-KW"/>
</dbReference>
<dbReference type="InterPro" id="IPR000551">
    <property type="entry name" value="MerR-type_HTH_dom"/>
</dbReference>
<protein>
    <submittedName>
        <fullName evidence="4">MerR HTH family regulatory protein</fullName>
    </submittedName>
</protein>
<gene>
    <name evidence="4" type="ORF">SAMN04488544_3654</name>
</gene>
<dbReference type="PRINTS" id="PR00040">
    <property type="entry name" value="HTHMERR"/>
</dbReference>
<dbReference type="Proteomes" id="UP000198825">
    <property type="component" value="Chromosome I"/>
</dbReference>
<evidence type="ECO:0000259" key="3">
    <source>
        <dbReference type="PROSITE" id="PS50937"/>
    </source>
</evidence>
<dbReference type="CDD" id="cd04780">
    <property type="entry name" value="HTH_MerR-like_sg5"/>
    <property type="match status" value="1"/>
</dbReference>
<organism evidence="4 5">
    <name type="scientific">Microlunatus sagamiharensis</name>
    <dbReference type="NCBI Taxonomy" id="546874"/>
    <lineage>
        <taxon>Bacteria</taxon>
        <taxon>Bacillati</taxon>
        <taxon>Actinomycetota</taxon>
        <taxon>Actinomycetes</taxon>
        <taxon>Propionibacteriales</taxon>
        <taxon>Propionibacteriaceae</taxon>
        <taxon>Microlunatus</taxon>
    </lineage>
</organism>
<evidence type="ECO:0000256" key="1">
    <source>
        <dbReference type="ARBA" id="ARBA00023125"/>
    </source>
</evidence>
<dbReference type="GO" id="GO:0003700">
    <property type="term" value="F:DNA-binding transcription factor activity"/>
    <property type="evidence" value="ECO:0007669"/>
    <property type="project" value="InterPro"/>
</dbReference>
<dbReference type="OrthoDB" id="5242095at2"/>
<accession>A0A1H2NAY5</accession>
<dbReference type="SUPFAM" id="SSF46955">
    <property type="entry name" value="Putative DNA-binding domain"/>
    <property type="match status" value="1"/>
</dbReference>